<proteinExistence type="predicted"/>
<name>A0A9D7FM02_9RHOO</name>
<dbReference type="Proteomes" id="UP000886602">
    <property type="component" value="Unassembled WGS sequence"/>
</dbReference>
<evidence type="ECO:0000313" key="2">
    <source>
        <dbReference type="Proteomes" id="UP000886602"/>
    </source>
</evidence>
<sequence length="309" mass="34798">MDNVIIIQTDGKQIVAVQRTDLDIDSAEGRGLAYADNRVGELSLDWDAQQVLADLDAGMDLSGLWRQDELDKFPMDVTVDTGETESADLIEDEVDASRYERIYSRWDVPDALWPSDNDFGIPLLDINMQALSIDQPCATWGVTGRTARMNGTWLFYTEDYRYEAIWTDPSGVVNTGCVNAAEPNFSCYSNMPPAVAMWQIYRKRWIARWWQSMGVRVIVDLNVAPVHYASNRMGIPAGWRTFATRGYSNRLDECHAEYQQACEIAGDGVTPLFVVYGGGQAVKDECKSKGWLWIPEAQDRRKGRKVSNG</sequence>
<protein>
    <submittedName>
        <fullName evidence="1">DUF4417 domain-containing protein</fullName>
    </submittedName>
</protein>
<accession>A0A9D7FM02</accession>
<dbReference type="InterPro" id="IPR025530">
    <property type="entry name" value="DUF4417"/>
</dbReference>
<evidence type="ECO:0000313" key="1">
    <source>
        <dbReference type="EMBL" id="MBK7424286.1"/>
    </source>
</evidence>
<dbReference type="Pfam" id="PF14386">
    <property type="entry name" value="DUF4417"/>
    <property type="match status" value="1"/>
</dbReference>
<dbReference type="AlphaFoldDB" id="A0A9D7FM02"/>
<comment type="caution">
    <text evidence="1">The sequence shown here is derived from an EMBL/GenBank/DDBJ whole genome shotgun (WGS) entry which is preliminary data.</text>
</comment>
<gene>
    <name evidence="1" type="ORF">IPJ48_15075</name>
</gene>
<organism evidence="1 2">
    <name type="scientific">Candidatus Propionivibrio dominans</name>
    <dbReference type="NCBI Taxonomy" id="2954373"/>
    <lineage>
        <taxon>Bacteria</taxon>
        <taxon>Pseudomonadati</taxon>
        <taxon>Pseudomonadota</taxon>
        <taxon>Betaproteobacteria</taxon>
        <taxon>Rhodocyclales</taxon>
        <taxon>Rhodocyclaceae</taxon>
        <taxon>Propionivibrio</taxon>
    </lineage>
</organism>
<reference evidence="1" key="1">
    <citation type="submission" date="2020-10" db="EMBL/GenBank/DDBJ databases">
        <title>Connecting structure to function with the recovery of over 1000 high-quality activated sludge metagenome-assembled genomes encoding full-length rRNA genes using long-read sequencing.</title>
        <authorList>
            <person name="Singleton C.M."/>
            <person name="Petriglieri F."/>
            <person name="Kristensen J.M."/>
            <person name="Kirkegaard R.H."/>
            <person name="Michaelsen T.Y."/>
            <person name="Andersen M.H."/>
            <person name="Karst S.M."/>
            <person name="Dueholm M.S."/>
            <person name="Nielsen P.H."/>
            <person name="Albertsen M."/>
        </authorList>
    </citation>
    <scope>NUCLEOTIDE SEQUENCE</scope>
    <source>
        <strain evidence="1">EsbW_18-Q3-R4-48_MAXAC.044</strain>
    </source>
</reference>
<dbReference type="EMBL" id="JADJNC010000027">
    <property type="protein sequence ID" value="MBK7424286.1"/>
    <property type="molecule type" value="Genomic_DNA"/>
</dbReference>